<evidence type="ECO:0000256" key="1">
    <source>
        <dbReference type="PIRNR" id="PIRNR028103"/>
    </source>
</evidence>
<reference evidence="3 4" key="1">
    <citation type="submission" date="2017-01" db="EMBL/GenBank/DDBJ databases">
        <authorList>
            <person name="Mah S.A."/>
            <person name="Swanson W.J."/>
            <person name="Moy G.W."/>
            <person name="Vacquier V.D."/>
        </authorList>
    </citation>
    <scope>NUCLEOTIDE SEQUENCE [LARGE SCALE GENOMIC DNA]</scope>
    <source>
        <strain evidence="3 4">M9</strain>
    </source>
</reference>
<dbReference type="PANTHER" id="PTHR34875">
    <property type="entry name" value="UPF0237 PROTEIN MJ1558"/>
    <property type="match status" value="1"/>
</dbReference>
<keyword evidence="1" id="KW-0963">Cytoplasm</keyword>
<name>A0A1R3W213_9GAMM</name>
<proteinExistence type="predicted"/>
<dbReference type="GO" id="GO:0005737">
    <property type="term" value="C:cytoplasm"/>
    <property type="evidence" value="ECO:0007669"/>
    <property type="project" value="UniProtKB-SubCell"/>
</dbReference>
<dbReference type="InterPro" id="IPR050990">
    <property type="entry name" value="UPF0237/GcvR_regulator"/>
</dbReference>
<keyword evidence="1" id="KW-0678">Repressor</keyword>
<dbReference type="Pfam" id="PF13740">
    <property type="entry name" value="ACT_6"/>
    <property type="match status" value="1"/>
</dbReference>
<organism evidence="3 4">
    <name type="scientific">Ectothiorhodosinus mongolicus</name>
    <dbReference type="NCBI Taxonomy" id="233100"/>
    <lineage>
        <taxon>Bacteria</taxon>
        <taxon>Pseudomonadati</taxon>
        <taxon>Pseudomonadota</taxon>
        <taxon>Gammaproteobacteria</taxon>
        <taxon>Chromatiales</taxon>
        <taxon>Ectothiorhodospiraceae</taxon>
        <taxon>Ectothiorhodosinus</taxon>
    </lineage>
</organism>
<dbReference type="GO" id="GO:0006355">
    <property type="term" value="P:regulation of DNA-templated transcription"/>
    <property type="evidence" value="ECO:0007669"/>
    <property type="project" value="UniProtKB-UniRule"/>
</dbReference>
<dbReference type="InterPro" id="IPR045865">
    <property type="entry name" value="ACT-like_dom_sf"/>
</dbReference>
<feature type="domain" description="ACT" evidence="2">
    <location>
        <begin position="74"/>
        <end position="153"/>
    </location>
</feature>
<sequence length="157" mass="17219">MLSFVILDCGCSVQDSHLSVWGDSFSCALLINGNWSTLGKVEKALTEIAAEAELQLLSRHTSTPQLSSQTLPYSVDIIALEQPDIVHQVLTFFAARDIEIREMNTHAYTPSHSTTSLFTAHLAVEVPAGEHIASLRDDFLDLCDELNLDGVIEPIKP</sequence>
<dbReference type="PANTHER" id="PTHR34875:SF5">
    <property type="entry name" value="GLYCINE CLEAVAGE SYSTEM TRANSCRIPTIONAL REPRESSOR"/>
    <property type="match status" value="1"/>
</dbReference>
<dbReference type="PIRSF" id="PIRSF028103">
    <property type="entry name" value="GcvR"/>
    <property type="match status" value="1"/>
</dbReference>
<gene>
    <name evidence="3" type="ORF">SAMN05216526_1443</name>
</gene>
<evidence type="ECO:0000313" key="4">
    <source>
        <dbReference type="Proteomes" id="UP000223759"/>
    </source>
</evidence>
<dbReference type="EMBL" id="FTPK01000002">
    <property type="protein sequence ID" value="SIT70966.1"/>
    <property type="molecule type" value="Genomic_DNA"/>
</dbReference>
<accession>A0A1R3W213</accession>
<dbReference type="PROSITE" id="PS51671">
    <property type="entry name" value="ACT"/>
    <property type="match status" value="1"/>
</dbReference>
<evidence type="ECO:0000313" key="3">
    <source>
        <dbReference type="EMBL" id="SIT70966.1"/>
    </source>
</evidence>
<dbReference type="InterPro" id="IPR016867">
    <property type="entry name" value="GcvR"/>
</dbReference>
<comment type="subcellular location">
    <subcellularLocation>
        <location evidence="1">Cytoplasm</location>
    </subcellularLocation>
</comment>
<dbReference type="SUPFAM" id="SSF55021">
    <property type="entry name" value="ACT-like"/>
    <property type="match status" value="2"/>
</dbReference>
<dbReference type="STRING" id="233100.SAMN05216526_1443"/>
<protein>
    <recommendedName>
        <fullName evidence="1">Glycine cleavage system transcriptional repressor</fullName>
    </recommendedName>
</protein>
<evidence type="ECO:0000259" key="2">
    <source>
        <dbReference type="PROSITE" id="PS51671"/>
    </source>
</evidence>
<keyword evidence="4" id="KW-1185">Reference proteome</keyword>
<dbReference type="Proteomes" id="UP000223759">
    <property type="component" value="Unassembled WGS sequence"/>
</dbReference>
<keyword evidence="1" id="KW-0804">Transcription</keyword>
<dbReference type="Gene3D" id="3.30.70.260">
    <property type="match status" value="2"/>
</dbReference>
<dbReference type="CDD" id="cd04869">
    <property type="entry name" value="ACT_GcvR_2"/>
    <property type="match status" value="1"/>
</dbReference>
<dbReference type="InterPro" id="IPR002912">
    <property type="entry name" value="ACT_dom"/>
</dbReference>
<dbReference type="AlphaFoldDB" id="A0A1R3W213"/>